<proteinExistence type="predicted"/>
<sequence>MPIISMFYGIIIRMYLLDDKHHHLPHIHAQYAKFNASIGIDDGEILAGELPRKQLRLVQAWIELHRDELMADWEIAITIGGENPYKIDPL</sequence>
<evidence type="ECO:0000313" key="1">
    <source>
        <dbReference type="EMBL" id="VFJ44944.1"/>
    </source>
</evidence>
<gene>
    <name evidence="1" type="ORF">BECKDK2373B_GA0170837_100863</name>
</gene>
<accession>A0A450S016</accession>
<dbReference type="EMBL" id="CAADEX010000008">
    <property type="protein sequence ID" value="VFJ44944.1"/>
    <property type="molecule type" value="Genomic_DNA"/>
</dbReference>
<evidence type="ECO:0008006" key="2">
    <source>
        <dbReference type="Google" id="ProtNLM"/>
    </source>
</evidence>
<name>A0A450S016_9GAMM</name>
<dbReference type="Pfam" id="PF13711">
    <property type="entry name" value="DUF4160"/>
    <property type="match status" value="1"/>
</dbReference>
<reference evidence="1" key="1">
    <citation type="submission" date="2019-02" db="EMBL/GenBank/DDBJ databases">
        <authorList>
            <person name="Gruber-Vodicka R. H."/>
            <person name="Seah K. B. B."/>
        </authorList>
    </citation>
    <scope>NUCLEOTIDE SEQUENCE</scope>
    <source>
        <strain evidence="1">BECK_DK47</strain>
    </source>
</reference>
<protein>
    <recommendedName>
        <fullName evidence="2">DUF4160 domain-containing protein</fullName>
    </recommendedName>
</protein>
<organism evidence="1">
    <name type="scientific">Candidatus Kentrum sp. DK</name>
    <dbReference type="NCBI Taxonomy" id="2126562"/>
    <lineage>
        <taxon>Bacteria</taxon>
        <taxon>Pseudomonadati</taxon>
        <taxon>Pseudomonadota</taxon>
        <taxon>Gammaproteobacteria</taxon>
        <taxon>Candidatus Kentrum</taxon>
    </lineage>
</organism>
<dbReference type="InterPro" id="IPR025427">
    <property type="entry name" value="DUF4160"/>
</dbReference>
<dbReference type="AlphaFoldDB" id="A0A450S016"/>